<protein>
    <submittedName>
        <fullName evidence="2">Uncharacterized protein</fullName>
    </submittedName>
</protein>
<proteinExistence type="predicted"/>
<feature type="region of interest" description="Disordered" evidence="1">
    <location>
        <begin position="1"/>
        <end position="22"/>
    </location>
</feature>
<dbReference type="AlphaFoldDB" id="G4Q6E3"/>
<accession>G4Q6E3</accession>
<dbReference type="PATRIC" id="fig|568816.4.peg.2169"/>
<evidence type="ECO:0000256" key="1">
    <source>
        <dbReference type="SAM" id="MobiDB-lite"/>
    </source>
</evidence>
<evidence type="ECO:0000313" key="2">
    <source>
        <dbReference type="EMBL" id="AEQ23433.1"/>
    </source>
</evidence>
<keyword evidence="3" id="KW-1185">Reference proteome</keyword>
<sequence>MQMMSPLFHERKDSMKQGAHAVSHNEKFCDRALLWSMNGT</sequence>
<evidence type="ECO:0000313" key="3">
    <source>
        <dbReference type="Proteomes" id="UP000007093"/>
    </source>
</evidence>
<gene>
    <name evidence="2" type="ordered locus">Acin_2238</name>
</gene>
<dbReference type="KEGG" id="ain:Acin_2238"/>
<dbReference type="Proteomes" id="UP000007093">
    <property type="component" value="Chromosome"/>
</dbReference>
<reference evidence="2 3" key="1">
    <citation type="journal article" date="2011" name="J. Bacteriol.">
        <title>Complete genome sequence of Acidaminococcus intestini RYC-MR95, a Gram-negative bacterium from the phylum Firmicutes.</title>
        <authorList>
            <person name="D'Auria G."/>
            <person name="Galan J.C."/>
            <person name="Rodriguez-Alcayna M."/>
            <person name="Moya A."/>
            <person name="Baquero F."/>
            <person name="Latorre A."/>
        </authorList>
    </citation>
    <scope>NUCLEOTIDE SEQUENCE [LARGE SCALE GENOMIC DNA]</scope>
    <source>
        <strain evidence="2 3">RyC-MR95</strain>
    </source>
</reference>
<name>G4Q6E3_ACIIR</name>
<dbReference type="HOGENOM" id="CLU_3283355_0_0_9"/>
<dbReference type="InParanoid" id="G4Q6E3"/>
<organism evidence="2 3">
    <name type="scientific">Acidaminococcus intestini (strain RyC-MR95)</name>
    <dbReference type="NCBI Taxonomy" id="568816"/>
    <lineage>
        <taxon>Bacteria</taxon>
        <taxon>Bacillati</taxon>
        <taxon>Bacillota</taxon>
        <taxon>Negativicutes</taxon>
        <taxon>Acidaminococcales</taxon>
        <taxon>Acidaminococcaceae</taxon>
        <taxon>Acidaminococcus</taxon>
    </lineage>
</organism>
<dbReference type="EMBL" id="CP003058">
    <property type="protein sequence ID" value="AEQ23433.1"/>
    <property type="molecule type" value="Genomic_DNA"/>
</dbReference>